<reference evidence="7" key="1">
    <citation type="submission" date="2020-12" db="EMBL/GenBank/DDBJ databases">
        <title>Metabolic potential, ecology and presence of endohyphal bacteria is reflected in genomic diversity of Mucoromycotina.</title>
        <authorList>
            <person name="Muszewska A."/>
            <person name="Okrasinska A."/>
            <person name="Steczkiewicz K."/>
            <person name="Drgas O."/>
            <person name="Orlowska M."/>
            <person name="Perlinska-Lenart U."/>
            <person name="Aleksandrzak-Piekarczyk T."/>
            <person name="Szatraj K."/>
            <person name="Zielenkiewicz U."/>
            <person name="Pilsyk S."/>
            <person name="Malc E."/>
            <person name="Mieczkowski P."/>
            <person name="Kruszewska J.S."/>
            <person name="Biernat P."/>
            <person name="Pawlowska J."/>
        </authorList>
    </citation>
    <scope>NUCLEOTIDE SEQUENCE</scope>
    <source>
        <strain evidence="7">WA0000051536</strain>
    </source>
</reference>
<dbReference type="GO" id="GO:0043226">
    <property type="term" value="C:organelle"/>
    <property type="evidence" value="ECO:0007669"/>
    <property type="project" value="UniProtKB-ARBA"/>
</dbReference>
<dbReference type="GO" id="GO:0006897">
    <property type="term" value="P:endocytosis"/>
    <property type="evidence" value="ECO:0007669"/>
    <property type="project" value="UniProtKB-KW"/>
</dbReference>
<dbReference type="EMBL" id="JAEPRA010000002">
    <property type="protein sequence ID" value="KAG2188394.1"/>
    <property type="molecule type" value="Genomic_DNA"/>
</dbReference>
<organism evidence="7 8">
    <name type="scientific">Umbelopsis vinacea</name>
    <dbReference type="NCBI Taxonomy" id="44442"/>
    <lineage>
        <taxon>Eukaryota</taxon>
        <taxon>Fungi</taxon>
        <taxon>Fungi incertae sedis</taxon>
        <taxon>Mucoromycota</taxon>
        <taxon>Mucoromycotina</taxon>
        <taxon>Umbelopsidomycetes</taxon>
        <taxon>Umbelopsidales</taxon>
        <taxon>Umbelopsidaceae</taxon>
        <taxon>Umbelopsis</taxon>
    </lineage>
</organism>
<accession>A0A8H7URL6</accession>
<dbReference type="PROSITE" id="PS51072">
    <property type="entry name" value="MHD"/>
    <property type="match status" value="1"/>
</dbReference>
<feature type="compositionally biased region" description="Low complexity" evidence="5">
    <location>
        <begin position="545"/>
        <end position="564"/>
    </location>
</feature>
<evidence type="ECO:0000256" key="2">
    <source>
        <dbReference type="ARBA" id="ARBA00022490"/>
    </source>
</evidence>
<dbReference type="SMART" id="SM00055">
    <property type="entry name" value="FCH"/>
    <property type="match status" value="1"/>
</dbReference>
<evidence type="ECO:0000259" key="6">
    <source>
        <dbReference type="PROSITE" id="PS51072"/>
    </source>
</evidence>
<dbReference type="AlphaFoldDB" id="A0A8H7URL6"/>
<feature type="domain" description="MHD" evidence="6">
    <location>
        <begin position="581"/>
        <end position="827"/>
    </location>
</feature>
<dbReference type="SUPFAM" id="SSF103657">
    <property type="entry name" value="BAR/IMD domain-like"/>
    <property type="match status" value="1"/>
</dbReference>
<evidence type="ECO:0000256" key="4">
    <source>
        <dbReference type="ARBA" id="ARBA00022583"/>
    </source>
</evidence>
<feature type="compositionally biased region" description="Low complexity" evidence="5">
    <location>
        <begin position="269"/>
        <end position="282"/>
    </location>
</feature>
<comment type="caution">
    <text evidence="7">The sequence shown here is derived from an EMBL/GenBank/DDBJ whole genome shotgun (WGS) entry which is preliminary data.</text>
</comment>
<dbReference type="GO" id="GO:0005886">
    <property type="term" value="C:plasma membrane"/>
    <property type="evidence" value="ECO:0007669"/>
    <property type="project" value="TreeGrafter"/>
</dbReference>
<sequence length="829" mass="91249">MDYETPTENPEVGLDILSNRYKDAQKLDTELADYFKERASIEDQYAKSLVKSSKKLFMSDPTVLGKLAPVWSKLLEELTETSNIHAALAHSIMTEIEVEMRNQSQRYHAPQQVGFIARSTAQKTPCANAIESQMLQHGMSEFATSGKKNKKNKKGLDRTGSMLFKRGTSEKNILQNQAESTWSVKGPEILSDLQVADTRRLDHVKRTIQKFEEIQTEHLKQQISMADTTLSLCISYDVEEEVNDFARTHGRNLKVLQPRGQDYMQKTQPTPTRTAPAAVPLSAPAPAPAPAPVAPPSTTQPTTPTSVPQQPSPQLLPRPTGTLSNGAPKKSSNRESKLFSALTSIRRKPKGEKLHDTPSDYNSQMEIIAEPPSLGRPQLEQADSSQYYTPIRQLSEASLPVQSPSAVPVDDQGYSVPPATKSRIPDFDTGDNVSDGLFDDEQQRAANVKYHVDIKQNTVHEENEEDNHTLQRMASMLKEKNSSVPRRPRGRRDLARNSTLNERWPTDASLNVATPHGVVRDASVSTFDSNSYNPFLASSVESHHSPTSMTPSSSVSASPTMGSMELPAMHSPLPTVEESSSLNLAASIVETVNLSLTNGEVEQIQVIGEIALQCSGPASTADMLVFRVEKQNNIESLLPNKNILRILNEEEGIFGIGRAEASALRGRNVVCFKYKLKPSSISSNDVLPLNFIPAWRVEETCIKLMIKCQANTNMTAKHATLWVKPGSKNVTSVQSTPQGTWNPERTVLSWDADNIKMDGSSNQLLARFAITPNTATTKPMVALTFSSDGPSASNISITTIEQPMESNQHRVQAQVIHRTLRSGRVIGTS</sequence>
<dbReference type="PANTHER" id="PTHR23065">
    <property type="entry name" value="PROLINE-SERINE-THREONINE PHOSPHATASE INTERACTING PROTEIN 1"/>
    <property type="match status" value="1"/>
</dbReference>
<comment type="subcellular location">
    <subcellularLocation>
        <location evidence="1">Cytoplasm</location>
    </subcellularLocation>
</comment>
<feature type="compositionally biased region" description="Pro residues" evidence="5">
    <location>
        <begin position="283"/>
        <end position="295"/>
    </location>
</feature>
<dbReference type="OrthoDB" id="27823at2759"/>
<name>A0A8H7URL6_9FUNG</name>
<feature type="region of interest" description="Disordered" evidence="5">
    <location>
        <begin position="256"/>
        <end position="362"/>
    </location>
</feature>
<gene>
    <name evidence="7" type="ORF">INT44_001147</name>
</gene>
<dbReference type="InterPro" id="IPR028565">
    <property type="entry name" value="MHD"/>
</dbReference>
<keyword evidence="4" id="KW-0254">Endocytosis</keyword>
<proteinExistence type="predicted"/>
<feature type="region of interest" description="Disordered" evidence="5">
    <location>
        <begin position="540"/>
        <end position="575"/>
    </location>
</feature>
<evidence type="ECO:0000256" key="3">
    <source>
        <dbReference type="ARBA" id="ARBA00022553"/>
    </source>
</evidence>
<keyword evidence="2" id="KW-0963">Cytoplasm</keyword>
<evidence type="ECO:0000256" key="5">
    <source>
        <dbReference type="SAM" id="MobiDB-lite"/>
    </source>
</evidence>
<dbReference type="Proteomes" id="UP000612746">
    <property type="component" value="Unassembled WGS sequence"/>
</dbReference>
<dbReference type="Pfam" id="PF10291">
    <property type="entry name" value="muHD"/>
    <property type="match status" value="1"/>
</dbReference>
<dbReference type="InterPro" id="IPR027267">
    <property type="entry name" value="AH/BAR_dom_sf"/>
</dbReference>
<evidence type="ECO:0000256" key="1">
    <source>
        <dbReference type="ARBA" id="ARBA00004496"/>
    </source>
</evidence>
<dbReference type="Gene3D" id="1.20.1270.60">
    <property type="entry name" value="Arfaptin homology (AH) domain/BAR domain"/>
    <property type="match status" value="1"/>
</dbReference>
<dbReference type="InterPro" id="IPR001060">
    <property type="entry name" value="FCH_dom"/>
</dbReference>
<dbReference type="PANTHER" id="PTHR23065:SF7">
    <property type="entry name" value="NOSTRIN, ISOFORM H"/>
    <property type="match status" value="1"/>
</dbReference>
<feature type="compositionally biased region" description="Low complexity" evidence="5">
    <location>
        <begin position="296"/>
        <end position="309"/>
    </location>
</feature>
<feature type="region of interest" description="Disordered" evidence="5">
    <location>
        <begin position="399"/>
        <end position="428"/>
    </location>
</feature>
<evidence type="ECO:0000313" key="7">
    <source>
        <dbReference type="EMBL" id="KAG2188394.1"/>
    </source>
</evidence>
<keyword evidence="3" id="KW-0597">Phosphoprotein</keyword>
<keyword evidence="8" id="KW-1185">Reference proteome</keyword>
<evidence type="ECO:0000313" key="8">
    <source>
        <dbReference type="Proteomes" id="UP000612746"/>
    </source>
</evidence>
<dbReference type="Pfam" id="PF00611">
    <property type="entry name" value="FCH"/>
    <property type="match status" value="1"/>
</dbReference>
<feature type="region of interest" description="Disordered" evidence="5">
    <location>
        <begin position="477"/>
        <end position="508"/>
    </location>
</feature>
<dbReference type="InterPro" id="IPR018808">
    <property type="entry name" value="Muniscin_C"/>
</dbReference>
<dbReference type="GO" id="GO:0005737">
    <property type="term" value="C:cytoplasm"/>
    <property type="evidence" value="ECO:0007669"/>
    <property type="project" value="TreeGrafter"/>
</dbReference>
<protein>
    <recommendedName>
        <fullName evidence="6">MHD domain-containing protein</fullName>
    </recommendedName>
</protein>